<feature type="region of interest" description="Disordered" evidence="2">
    <location>
        <begin position="232"/>
        <end position="280"/>
    </location>
</feature>
<dbReference type="PANTHER" id="PTHR36971:SF3">
    <property type="entry name" value="C3H1-TYPE DOMAIN-CONTAINING PROTEIN"/>
    <property type="match status" value="1"/>
</dbReference>
<feature type="compositionally biased region" description="Polar residues" evidence="2">
    <location>
        <begin position="397"/>
        <end position="418"/>
    </location>
</feature>
<keyword evidence="1" id="KW-0862">Zinc</keyword>
<evidence type="ECO:0000313" key="5">
    <source>
        <dbReference type="Proteomes" id="UP000748756"/>
    </source>
</evidence>
<dbReference type="AlphaFoldDB" id="A0A9P5RWF8"/>
<dbReference type="GO" id="GO:0008270">
    <property type="term" value="F:zinc ion binding"/>
    <property type="evidence" value="ECO:0007669"/>
    <property type="project" value="UniProtKB-KW"/>
</dbReference>
<evidence type="ECO:0000256" key="1">
    <source>
        <dbReference type="PROSITE-ProRule" id="PRU00723"/>
    </source>
</evidence>
<keyword evidence="5" id="KW-1185">Reference proteome</keyword>
<dbReference type="InterPro" id="IPR000571">
    <property type="entry name" value="Znf_CCCH"/>
</dbReference>
<dbReference type="PROSITE" id="PS50103">
    <property type="entry name" value="ZF_C3H1"/>
    <property type="match status" value="1"/>
</dbReference>
<comment type="caution">
    <text evidence="4">The sequence shown here is derived from an EMBL/GenBank/DDBJ whole genome shotgun (WGS) entry which is preliminary data.</text>
</comment>
<feature type="compositionally biased region" description="Low complexity" evidence="2">
    <location>
        <begin position="49"/>
        <end position="65"/>
    </location>
</feature>
<feature type="region of interest" description="Disordered" evidence="2">
    <location>
        <begin position="397"/>
        <end position="430"/>
    </location>
</feature>
<keyword evidence="1" id="KW-0863">Zinc-finger</keyword>
<feature type="region of interest" description="Disordered" evidence="2">
    <location>
        <begin position="523"/>
        <end position="551"/>
    </location>
</feature>
<dbReference type="EMBL" id="JAAAUQ010000530">
    <property type="protein sequence ID" value="KAF9149426.1"/>
    <property type="molecule type" value="Genomic_DNA"/>
</dbReference>
<feature type="domain" description="C3H1-type" evidence="3">
    <location>
        <begin position="277"/>
        <end position="304"/>
    </location>
</feature>
<evidence type="ECO:0000313" key="4">
    <source>
        <dbReference type="EMBL" id="KAF9149426.1"/>
    </source>
</evidence>
<feature type="compositionally biased region" description="Low complexity" evidence="2">
    <location>
        <begin position="525"/>
        <end position="537"/>
    </location>
</feature>
<dbReference type="PANTHER" id="PTHR36971">
    <property type="entry name" value="UNNAMED PRODUCT"/>
    <property type="match status" value="1"/>
</dbReference>
<accession>A0A9P5RWF8</accession>
<keyword evidence="1" id="KW-0479">Metal-binding</keyword>
<sequence>MSNPVQIDAPFLDRLIRLGSSACQGLKIYGGSESIDAEKANSIAAGPITPNSLTTTDTSNTSEVNRGFEPQRKYYVEGRIIHKRKLSRRLFFLDVSLVRRRHESALSKDITADQGVASGSEATAAEGTMESNWEDVKAPINDPAGDGQLQTTQCQRRMEVIARFPTHTLKGLDDLWRRVQLGAVVQVFGDIEISEKKSTASMSNRWSALLHCLDFEILELWRGKDAFEPNPGSAEISNRVTAGQNAAGGVKISGKKRKSSEMFEDSSASQQQHRRGDDSQPHCKFWLNSGKCSKEICEFWHETDPVKLKAERRRWVDERIQAKRQISHHASDPHQKTTKNQHRERALYFAKWLIDTFTRQYLNAGSGVLDIAGGRRKWQRKWLEKFKANSSTIDGTGLEASTIQKDGESLTSTPAATDTTEEQEPDADKPLDGLADFIPTVKTQPLQATEPSRIQAMLDDQFLETHKDLVNTTSIMIGLHPDQATEPIVRAALKAGKPFAIIPCCVFGRDNPHRRLPKDLETEEIGSSSSSIINEGGVQEEDEEEGVYPSTRPVTSYADFVTWLGTLHPDIKTTWLNFEGMNRVLYWEGPYRHSKDS</sequence>
<dbReference type="OrthoDB" id="7459479at2759"/>
<reference evidence="4" key="1">
    <citation type="journal article" date="2020" name="Fungal Divers.">
        <title>Resolving the Mortierellaceae phylogeny through synthesis of multi-gene phylogenetics and phylogenomics.</title>
        <authorList>
            <person name="Vandepol N."/>
            <person name="Liber J."/>
            <person name="Desiro A."/>
            <person name="Na H."/>
            <person name="Kennedy M."/>
            <person name="Barry K."/>
            <person name="Grigoriev I.V."/>
            <person name="Miller A.N."/>
            <person name="O'Donnell K."/>
            <person name="Stajich J.E."/>
            <person name="Bonito G."/>
        </authorList>
    </citation>
    <scope>NUCLEOTIDE SEQUENCE</scope>
    <source>
        <strain evidence="4">NRRL 6426</strain>
    </source>
</reference>
<evidence type="ECO:0000256" key="2">
    <source>
        <dbReference type="SAM" id="MobiDB-lite"/>
    </source>
</evidence>
<protein>
    <recommendedName>
        <fullName evidence="3">C3H1-type domain-containing protein</fullName>
    </recommendedName>
</protein>
<feature type="region of interest" description="Disordered" evidence="2">
    <location>
        <begin position="45"/>
        <end position="65"/>
    </location>
</feature>
<organism evidence="4 5">
    <name type="scientific">Linnemannia schmuckeri</name>
    <dbReference type="NCBI Taxonomy" id="64567"/>
    <lineage>
        <taxon>Eukaryota</taxon>
        <taxon>Fungi</taxon>
        <taxon>Fungi incertae sedis</taxon>
        <taxon>Mucoromycota</taxon>
        <taxon>Mortierellomycotina</taxon>
        <taxon>Mortierellomycetes</taxon>
        <taxon>Mortierellales</taxon>
        <taxon>Mortierellaceae</taxon>
        <taxon>Linnemannia</taxon>
    </lineage>
</organism>
<evidence type="ECO:0000259" key="3">
    <source>
        <dbReference type="PROSITE" id="PS50103"/>
    </source>
</evidence>
<feature type="zinc finger region" description="C3H1-type" evidence="1">
    <location>
        <begin position="277"/>
        <end position="304"/>
    </location>
</feature>
<name>A0A9P5RWF8_9FUNG</name>
<proteinExistence type="predicted"/>
<gene>
    <name evidence="4" type="ORF">BG015_008787</name>
</gene>
<dbReference type="Proteomes" id="UP000748756">
    <property type="component" value="Unassembled WGS sequence"/>
</dbReference>
<feature type="compositionally biased region" description="Polar residues" evidence="2">
    <location>
        <begin position="235"/>
        <end position="244"/>
    </location>
</feature>